<dbReference type="Gene3D" id="3.30.160.20">
    <property type="match status" value="3"/>
</dbReference>
<dbReference type="SUPFAM" id="SSF54768">
    <property type="entry name" value="dsRNA-binding domain-like"/>
    <property type="match status" value="3"/>
</dbReference>
<dbReference type="AlphaFoldDB" id="A0AAQ3QFW1"/>
<accession>A0AAQ3QFW1</accession>
<gene>
    <name evidence="7" type="ORF">Cni_G16686</name>
</gene>
<dbReference type="PROSITE" id="PS50137">
    <property type="entry name" value="DS_RBD"/>
    <property type="match status" value="3"/>
</dbReference>
<keyword evidence="8" id="KW-1185">Reference proteome</keyword>
<dbReference type="GO" id="GO:0003723">
    <property type="term" value="F:RNA binding"/>
    <property type="evidence" value="ECO:0007669"/>
    <property type="project" value="UniProtKB-UniRule"/>
</dbReference>
<evidence type="ECO:0000256" key="5">
    <source>
        <dbReference type="SAM" id="MobiDB-lite"/>
    </source>
</evidence>
<feature type="compositionally biased region" description="Pro residues" evidence="5">
    <location>
        <begin position="72"/>
        <end position="88"/>
    </location>
</feature>
<evidence type="ECO:0000256" key="1">
    <source>
        <dbReference type="ARBA" id="ARBA00022737"/>
    </source>
</evidence>
<evidence type="ECO:0000256" key="3">
    <source>
        <dbReference type="ARBA" id="ARBA00037597"/>
    </source>
</evidence>
<comment type="function">
    <text evidence="3">Binds double-stranded RNA.</text>
</comment>
<proteinExistence type="predicted"/>
<protein>
    <submittedName>
        <fullName evidence="7">Double-stranded RNA-binding protein 1-like isoform X1</fullName>
    </submittedName>
</protein>
<name>A0AAQ3QFW1_9LILI</name>
<feature type="domain" description="DRBM" evidence="6">
    <location>
        <begin position="1"/>
        <end position="70"/>
    </location>
</feature>
<sequence length="484" mass="52394">MYKNLLQELCQKRHLELPKYESTREGPVHRARFRATVTVNGAVFHSPEHYGTSKEAHNMAAHVAFEDLSAAPLPPPPSAPSPPPPIPSAPLRLALDNQVSYKSQLQTYLQKKNKGLPAYDSVSDGTPCRRFSATVNVEGQAFESAGYFGTIKEAENSAAKVALMSLCQEGNRQDNPVMYKSLLQEFTQKEGLAYPKYTTTTHGESHMPTFSSKVEIEGQHFQGDVAKTKKQAETNAAMVALSHLYESRSNKYSSTFSPAWKVEGGPATLTVEPKVNENSLNQSGFLVPKSQANDIVAADHGAITSASTESSLKSEVTDSNGEAEDTIEVIDTGEAEDEVTIEVINKGEAEDEVTIEVVNKGEAEDEVTIEVVNKGEAEAENTMDKNVIVAAVMKPETADATNKKEIQQATPSECQSLASSSNINCSDGHATSMTSKLSTRGSNSSMLCNRVQVYPRKSDLVLPEGAILLPCSDETWVAVSISDF</sequence>
<evidence type="ECO:0000256" key="2">
    <source>
        <dbReference type="ARBA" id="ARBA00022884"/>
    </source>
</evidence>
<dbReference type="PANTHER" id="PTHR46031">
    <property type="match status" value="1"/>
</dbReference>
<dbReference type="SMART" id="SM00358">
    <property type="entry name" value="DSRM"/>
    <property type="match status" value="3"/>
</dbReference>
<keyword evidence="2 4" id="KW-0694">RNA-binding</keyword>
<evidence type="ECO:0000313" key="7">
    <source>
        <dbReference type="EMBL" id="WOL07936.1"/>
    </source>
</evidence>
<dbReference type="InterPro" id="IPR014720">
    <property type="entry name" value="dsRBD_dom"/>
</dbReference>
<feature type="region of interest" description="Disordered" evidence="5">
    <location>
        <begin position="69"/>
        <end position="88"/>
    </location>
</feature>
<organism evidence="7 8">
    <name type="scientific">Canna indica</name>
    <name type="common">Indian-shot</name>
    <dbReference type="NCBI Taxonomy" id="4628"/>
    <lineage>
        <taxon>Eukaryota</taxon>
        <taxon>Viridiplantae</taxon>
        <taxon>Streptophyta</taxon>
        <taxon>Embryophyta</taxon>
        <taxon>Tracheophyta</taxon>
        <taxon>Spermatophyta</taxon>
        <taxon>Magnoliopsida</taxon>
        <taxon>Liliopsida</taxon>
        <taxon>Zingiberales</taxon>
        <taxon>Cannaceae</taxon>
        <taxon>Canna</taxon>
    </lineage>
</organism>
<evidence type="ECO:0000259" key="6">
    <source>
        <dbReference type="PROSITE" id="PS50137"/>
    </source>
</evidence>
<feature type="domain" description="DRBM" evidence="6">
    <location>
        <begin position="178"/>
        <end position="246"/>
    </location>
</feature>
<dbReference type="Pfam" id="PF00035">
    <property type="entry name" value="dsrm"/>
    <property type="match status" value="3"/>
</dbReference>
<feature type="domain" description="DRBM" evidence="6">
    <location>
        <begin position="100"/>
        <end position="168"/>
    </location>
</feature>
<dbReference type="Proteomes" id="UP001327560">
    <property type="component" value="Chromosome 5"/>
</dbReference>
<evidence type="ECO:0000313" key="8">
    <source>
        <dbReference type="Proteomes" id="UP001327560"/>
    </source>
</evidence>
<keyword evidence="1" id="KW-0677">Repeat</keyword>
<dbReference type="PANTHER" id="PTHR46031:SF26">
    <property type="entry name" value="DOUBLE-STRANDED RNA-BINDING PROTEIN 2"/>
    <property type="match status" value="1"/>
</dbReference>
<dbReference type="EMBL" id="CP136894">
    <property type="protein sequence ID" value="WOL07936.1"/>
    <property type="molecule type" value="Genomic_DNA"/>
</dbReference>
<reference evidence="7 8" key="1">
    <citation type="submission" date="2023-10" db="EMBL/GenBank/DDBJ databases">
        <title>Chromosome-scale genome assembly provides insights into flower coloration mechanisms of Canna indica.</title>
        <authorList>
            <person name="Li C."/>
        </authorList>
    </citation>
    <scope>NUCLEOTIDE SEQUENCE [LARGE SCALE GENOMIC DNA]</scope>
    <source>
        <tissue evidence="7">Flower</tissue>
    </source>
</reference>
<evidence type="ECO:0000256" key="4">
    <source>
        <dbReference type="PROSITE-ProRule" id="PRU00266"/>
    </source>
</evidence>